<proteinExistence type="inferred from homology"/>
<evidence type="ECO:0000256" key="4">
    <source>
        <dbReference type="ARBA" id="ARBA00047686"/>
    </source>
</evidence>
<feature type="domain" description="dUTPase-like" evidence="6">
    <location>
        <begin position="16"/>
        <end position="143"/>
    </location>
</feature>
<sequence length="144" mass="15690">MLYPLKVKLIHEDALLPYQANEGDAGFDVYAIENKMIPAGESALIRTGLQVELPEGTEAQIRPRSGLALRHAVTVLNSPGTIDEGYRGEVKIILINHGKNEFIVEKHMRIAQMVVAPVLRVKLEQTDILSDSARGEGGFGSSGK</sequence>
<dbReference type="Pfam" id="PF00692">
    <property type="entry name" value="dUTPase"/>
    <property type="match status" value="1"/>
</dbReference>
<comment type="caution">
    <text evidence="7">The sequence shown here is derived from an EMBL/GenBank/DDBJ whole genome shotgun (WGS) entry which is preliminary data.</text>
</comment>
<comment type="cofactor">
    <cofactor evidence="5">
        <name>Mg(2+)</name>
        <dbReference type="ChEBI" id="CHEBI:18420"/>
    </cofactor>
</comment>
<keyword evidence="8" id="KW-1185">Reference proteome</keyword>
<feature type="binding site" evidence="5">
    <location>
        <begin position="64"/>
        <end position="66"/>
    </location>
    <ligand>
        <name>substrate</name>
    </ligand>
</feature>
<accession>A0ABU5CEJ3</accession>
<evidence type="ECO:0000313" key="7">
    <source>
        <dbReference type="EMBL" id="MDY0396939.1"/>
    </source>
</evidence>
<evidence type="ECO:0000256" key="5">
    <source>
        <dbReference type="HAMAP-Rule" id="MF_00116"/>
    </source>
</evidence>
<keyword evidence="3 5" id="KW-0546">Nucleotide metabolism</keyword>
<evidence type="ECO:0000256" key="3">
    <source>
        <dbReference type="ARBA" id="ARBA00023080"/>
    </source>
</evidence>
<feature type="binding site" evidence="5">
    <location>
        <position position="77"/>
    </location>
    <ligand>
        <name>substrate</name>
    </ligand>
</feature>
<dbReference type="NCBIfam" id="TIGR00576">
    <property type="entry name" value="dut"/>
    <property type="match status" value="1"/>
</dbReference>
<reference evidence="7 8" key="1">
    <citation type="submission" date="2023-10" db="EMBL/GenBank/DDBJ databases">
        <title>Virgibacillus halophilus 5B73C genome.</title>
        <authorList>
            <person name="Miliotis G."/>
            <person name="Sengupta P."/>
            <person name="Hameed A."/>
            <person name="Chuvochina M."/>
            <person name="Mcdonagh F."/>
            <person name="Simpson A.C."/>
            <person name="Singh N.K."/>
            <person name="Rekha P.D."/>
            <person name="Raman K."/>
            <person name="Hugenholtz P."/>
            <person name="Venkateswaran K."/>
        </authorList>
    </citation>
    <scope>NUCLEOTIDE SEQUENCE [LARGE SCALE GENOMIC DNA]</scope>
    <source>
        <strain evidence="7 8">5B73C</strain>
    </source>
</reference>
<dbReference type="RefSeq" id="WP_390357124.1">
    <property type="nucleotide sequence ID" value="NZ_JBHUIZ010000014.1"/>
</dbReference>
<evidence type="ECO:0000313" key="8">
    <source>
        <dbReference type="Proteomes" id="UP001281447"/>
    </source>
</evidence>
<dbReference type="CDD" id="cd07557">
    <property type="entry name" value="trimeric_dUTPase"/>
    <property type="match status" value="1"/>
</dbReference>
<comment type="pathway">
    <text evidence="5">Pyrimidine metabolism; dUMP biosynthesis; dUMP from dCTP (dUTP route): step 2/2.</text>
</comment>
<dbReference type="EC" id="3.6.1.23" evidence="5"/>
<evidence type="ECO:0000256" key="1">
    <source>
        <dbReference type="ARBA" id="ARBA00006581"/>
    </source>
</evidence>
<protein>
    <recommendedName>
        <fullName evidence="5">Deoxyuridine 5'-triphosphate nucleotidohydrolase</fullName>
        <shortName evidence="5">dUTPase</shortName>
        <ecNumber evidence="5">3.6.1.23</ecNumber>
    </recommendedName>
    <alternativeName>
        <fullName evidence="5">dUTP pyrophosphatase</fullName>
    </alternativeName>
</protein>
<evidence type="ECO:0000259" key="6">
    <source>
        <dbReference type="Pfam" id="PF00692"/>
    </source>
</evidence>
<dbReference type="PANTHER" id="PTHR11241:SF0">
    <property type="entry name" value="DEOXYURIDINE 5'-TRIPHOSPHATE NUCLEOTIDOHYDROLASE"/>
    <property type="match status" value="1"/>
</dbReference>
<comment type="similarity">
    <text evidence="1 5">Belongs to the dUTPase family.</text>
</comment>
<organism evidence="7 8">
    <name type="scientific">Tigheibacillus halophilus</name>
    <dbReference type="NCBI Taxonomy" id="361280"/>
    <lineage>
        <taxon>Bacteria</taxon>
        <taxon>Bacillati</taxon>
        <taxon>Bacillota</taxon>
        <taxon>Bacilli</taxon>
        <taxon>Bacillales</taxon>
        <taxon>Bacillaceae</taxon>
        <taxon>Tigheibacillus</taxon>
    </lineage>
</organism>
<keyword evidence="5" id="KW-0460">Magnesium</keyword>
<evidence type="ECO:0000256" key="2">
    <source>
        <dbReference type="ARBA" id="ARBA00022801"/>
    </source>
</evidence>
<keyword evidence="2 5" id="KW-0378">Hydrolase</keyword>
<dbReference type="InterPro" id="IPR036157">
    <property type="entry name" value="dUTPase-like_sf"/>
</dbReference>
<comment type="function">
    <text evidence="5">This enzyme is involved in nucleotide metabolism: it produces dUMP, the immediate precursor of thymidine nucleotides and it decreases the intracellular concentration of dUTP so that uracil cannot be incorporated into DNA.</text>
</comment>
<comment type="catalytic activity">
    <reaction evidence="4 5">
        <text>dUTP + H2O = dUMP + diphosphate + H(+)</text>
        <dbReference type="Rhea" id="RHEA:10248"/>
        <dbReference type="ChEBI" id="CHEBI:15377"/>
        <dbReference type="ChEBI" id="CHEBI:15378"/>
        <dbReference type="ChEBI" id="CHEBI:33019"/>
        <dbReference type="ChEBI" id="CHEBI:61555"/>
        <dbReference type="ChEBI" id="CHEBI:246422"/>
        <dbReference type="EC" id="3.6.1.23"/>
    </reaction>
</comment>
<dbReference type="SUPFAM" id="SSF51283">
    <property type="entry name" value="dUTPase-like"/>
    <property type="match status" value="1"/>
</dbReference>
<comment type="caution">
    <text evidence="5">Lacks conserved residue(s) required for the propagation of feature annotation.</text>
</comment>
<feature type="binding site" evidence="5">
    <location>
        <begin position="81"/>
        <end position="83"/>
    </location>
    <ligand>
        <name>substrate</name>
    </ligand>
</feature>
<dbReference type="InterPro" id="IPR033704">
    <property type="entry name" value="dUTPase_trimeric"/>
</dbReference>
<dbReference type="InterPro" id="IPR029054">
    <property type="entry name" value="dUTPase-like"/>
</dbReference>
<dbReference type="GO" id="GO:0004170">
    <property type="term" value="F:dUTP diphosphatase activity"/>
    <property type="evidence" value="ECO:0007669"/>
    <property type="project" value="UniProtKB-EC"/>
</dbReference>
<dbReference type="Gene3D" id="2.70.40.10">
    <property type="match status" value="1"/>
</dbReference>
<dbReference type="InterPro" id="IPR008181">
    <property type="entry name" value="dUTPase"/>
</dbReference>
<name>A0ABU5CEJ3_9BACI</name>
<dbReference type="HAMAP" id="MF_00116">
    <property type="entry name" value="dUTPase_bact"/>
    <property type="match status" value="1"/>
</dbReference>
<dbReference type="EMBL" id="JAWDIP010000004">
    <property type="protein sequence ID" value="MDY0396939.1"/>
    <property type="molecule type" value="Genomic_DNA"/>
</dbReference>
<gene>
    <name evidence="5 7" type="primary">dut</name>
    <name evidence="7" type="ORF">RWE15_24920</name>
</gene>
<dbReference type="NCBIfam" id="NF001862">
    <property type="entry name" value="PRK00601.1"/>
    <property type="match status" value="1"/>
</dbReference>
<dbReference type="PANTHER" id="PTHR11241">
    <property type="entry name" value="DEOXYURIDINE 5'-TRIPHOSPHATE NUCLEOTIDOHYDROLASE"/>
    <property type="match status" value="1"/>
</dbReference>
<keyword evidence="5" id="KW-0479">Metal-binding</keyword>
<dbReference type="Proteomes" id="UP001281447">
    <property type="component" value="Unassembled WGS sequence"/>
</dbReference>